<protein>
    <recommendedName>
        <fullName evidence="2">CTLH domain-containing protein</fullName>
    </recommendedName>
</protein>
<dbReference type="Pfam" id="PF10607">
    <property type="entry name" value="CTLH"/>
    <property type="match status" value="1"/>
</dbReference>
<keyword evidence="4" id="KW-1185">Reference proteome</keyword>
<dbReference type="PANTHER" id="PTHR12864">
    <property type="entry name" value="RAN BINDING PROTEIN 9-RELATED"/>
    <property type="match status" value="1"/>
</dbReference>
<dbReference type="SMART" id="SM00667">
    <property type="entry name" value="LisH"/>
    <property type="match status" value="1"/>
</dbReference>
<comment type="function">
    <text evidence="1">Involved in the proteasome-dependent degradation of fructose-1,6-bisphosphatase.</text>
</comment>
<dbReference type="InterPro" id="IPR050618">
    <property type="entry name" value="Ubq-SigPath_Reg"/>
</dbReference>
<dbReference type="InterPro" id="IPR024964">
    <property type="entry name" value="CTLH/CRA"/>
</dbReference>
<name>A0AAN6QJS7_9PEZI</name>
<gene>
    <name evidence="3" type="ORF">N656DRAFT_784198</name>
</gene>
<evidence type="ECO:0000313" key="3">
    <source>
        <dbReference type="EMBL" id="KAK4108442.1"/>
    </source>
</evidence>
<dbReference type="PROSITE" id="PS50896">
    <property type="entry name" value="LISH"/>
    <property type="match status" value="1"/>
</dbReference>
<dbReference type="Gene3D" id="1.10.490.10">
    <property type="entry name" value="Globins"/>
    <property type="match status" value="1"/>
</dbReference>
<dbReference type="SMART" id="SM00668">
    <property type="entry name" value="CTLH"/>
    <property type="match status" value="1"/>
</dbReference>
<dbReference type="SMART" id="SM00757">
    <property type="entry name" value="CRA"/>
    <property type="match status" value="1"/>
</dbReference>
<reference evidence="3" key="2">
    <citation type="submission" date="2023-05" db="EMBL/GenBank/DDBJ databases">
        <authorList>
            <consortium name="Lawrence Berkeley National Laboratory"/>
            <person name="Steindorff A."/>
            <person name="Hensen N."/>
            <person name="Bonometti L."/>
            <person name="Westerberg I."/>
            <person name="Brannstrom I.O."/>
            <person name="Guillou S."/>
            <person name="Cros-Aarteil S."/>
            <person name="Calhoun S."/>
            <person name="Haridas S."/>
            <person name="Kuo A."/>
            <person name="Mondo S."/>
            <person name="Pangilinan J."/>
            <person name="Riley R."/>
            <person name="Labutti K."/>
            <person name="Andreopoulos B."/>
            <person name="Lipzen A."/>
            <person name="Chen C."/>
            <person name="Yanf M."/>
            <person name="Daum C."/>
            <person name="Ng V."/>
            <person name="Clum A."/>
            <person name="Ohm R."/>
            <person name="Martin F."/>
            <person name="Silar P."/>
            <person name="Natvig D."/>
            <person name="Lalanne C."/>
            <person name="Gautier V."/>
            <person name="Ament-Velasquez S.L."/>
            <person name="Kruys A."/>
            <person name="Hutchinson M.I."/>
            <person name="Powell A.J."/>
            <person name="Barry K."/>
            <person name="Miller A.N."/>
            <person name="Grigoriev I.V."/>
            <person name="Debuchy R."/>
            <person name="Gladieux P."/>
            <person name="Thoren M.H."/>
            <person name="Johannesson H."/>
        </authorList>
    </citation>
    <scope>NUCLEOTIDE SEQUENCE</scope>
    <source>
        <strain evidence="3">CBS 508.74</strain>
    </source>
</reference>
<dbReference type="PROSITE" id="PS50897">
    <property type="entry name" value="CTLH"/>
    <property type="match status" value="1"/>
</dbReference>
<evidence type="ECO:0000259" key="2">
    <source>
        <dbReference type="PROSITE" id="PS50897"/>
    </source>
</evidence>
<dbReference type="RefSeq" id="XP_064666012.1">
    <property type="nucleotide sequence ID" value="XM_064816116.1"/>
</dbReference>
<dbReference type="InterPro" id="IPR013144">
    <property type="entry name" value="CRA_dom"/>
</dbReference>
<dbReference type="GeneID" id="89940241"/>
<dbReference type="GO" id="GO:0019825">
    <property type="term" value="F:oxygen binding"/>
    <property type="evidence" value="ECO:0007669"/>
    <property type="project" value="InterPro"/>
</dbReference>
<accession>A0AAN6QJS7</accession>
<dbReference type="Pfam" id="PF08513">
    <property type="entry name" value="LisH"/>
    <property type="match status" value="1"/>
</dbReference>
<dbReference type="AlphaFoldDB" id="A0AAN6QJS7"/>
<feature type="domain" description="CTLH" evidence="2">
    <location>
        <begin position="96"/>
        <end position="153"/>
    </location>
</feature>
<evidence type="ECO:0000256" key="1">
    <source>
        <dbReference type="ARBA" id="ARBA00002343"/>
    </source>
</evidence>
<sequence>MSSRSAAFDLGGLDDDPALRETILAHLRENFGRMTSSTSTATPFQHVFDKRVADVKAPKSDINALVLDYLIMEGYPKAAAYFSKEANIQPQSEDRSIQARQEILHAIHSGDIETAITALNELDAELLDSNPELHFQLLRQQLVELIRQCNSGDVTPAVEFATKKLGPRAATNRDFLHDLEQTMVLIFFPHDKLQPELAALLSPDLRRSTAAKVNEALNLRQHERAQAAIRSLLRMRTWAENSARAKKVDLPVSIELGLNGENTDYHDGGDEPMITT</sequence>
<dbReference type="Proteomes" id="UP001302812">
    <property type="component" value="Unassembled WGS sequence"/>
</dbReference>
<reference evidence="3" key="1">
    <citation type="journal article" date="2023" name="Mol. Phylogenet. Evol.">
        <title>Genome-scale phylogeny and comparative genomics of the fungal order Sordariales.</title>
        <authorList>
            <person name="Hensen N."/>
            <person name="Bonometti L."/>
            <person name="Westerberg I."/>
            <person name="Brannstrom I.O."/>
            <person name="Guillou S."/>
            <person name="Cros-Aarteil S."/>
            <person name="Calhoun S."/>
            <person name="Haridas S."/>
            <person name="Kuo A."/>
            <person name="Mondo S."/>
            <person name="Pangilinan J."/>
            <person name="Riley R."/>
            <person name="LaButti K."/>
            <person name="Andreopoulos B."/>
            <person name="Lipzen A."/>
            <person name="Chen C."/>
            <person name="Yan M."/>
            <person name="Daum C."/>
            <person name="Ng V."/>
            <person name="Clum A."/>
            <person name="Steindorff A."/>
            <person name="Ohm R.A."/>
            <person name="Martin F."/>
            <person name="Silar P."/>
            <person name="Natvig D.O."/>
            <person name="Lalanne C."/>
            <person name="Gautier V."/>
            <person name="Ament-Velasquez S.L."/>
            <person name="Kruys A."/>
            <person name="Hutchinson M.I."/>
            <person name="Powell A.J."/>
            <person name="Barry K."/>
            <person name="Miller A.N."/>
            <person name="Grigoriev I.V."/>
            <person name="Debuchy R."/>
            <person name="Gladieux P."/>
            <person name="Hiltunen Thoren M."/>
            <person name="Johannesson H."/>
        </authorList>
    </citation>
    <scope>NUCLEOTIDE SEQUENCE</scope>
    <source>
        <strain evidence="3">CBS 508.74</strain>
    </source>
</reference>
<dbReference type="InterPro" id="IPR012292">
    <property type="entry name" value="Globin/Proto"/>
</dbReference>
<dbReference type="InterPro" id="IPR006595">
    <property type="entry name" value="CTLH_C"/>
</dbReference>
<evidence type="ECO:0000313" key="4">
    <source>
        <dbReference type="Proteomes" id="UP001302812"/>
    </source>
</evidence>
<comment type="caution">
    <text evidence="3">The sequence shown here is derived from an EMBL/GenBank/DDBJ whole genome shotgun (WGS) entry which is preliminary data.</text>
</comment>
<organism evidence="3 4">
    <name type="scientific">Canariomyces notabilis</name>
    <dbReference type="NCBI Taxonomy" id="2074819"/>
    <lineage>
        <taxon>Eukaryota</taxon>
        <taxon>Fungi</taxon>
        <taxon>Dikarya</taxon>
        <taxon>Ascomycota</taxon>
        <taxon>Pezizomycotina</taxon>
        <taxon>Sordariomycetes</taxon>
        <taxon>Sordariomycetidae</taxon>
        <taxon>Sordariales</taxon>
        <taxon>Chaetomiaceae</taxon>
        <taxon>Canariomyces</taxon>
    </lineage>
</organism>
<proteinExistence type="predicted"/>
<dbReference type="InterPro" id="IPR006594">
    <property type="entry name" value="LisH"/>
</dbReference>
<dbReference type="EMBL" id="MU853363">
    <property type="protein sequence ID" value="KAK4108442.1"/>
    <property type="molecule type" value="Genomic_DNA"/>
</dbReference>
<dbReference type="GO" id="GO:0020037">
    <property type="term" value="F:heme binding"/>
    <property type="evidence" value="ECO:0007669"/>
    <property type="project" value="InterPro"/>
</dbReference>